<evidence type="ECO:0000313" key="5">
    <source>
        <dbReference type="Proteomes" id="UP001295740"/>
    </source>
</evidence>
<accession>A0AAI8VBT6</accession>
<evidence type="ECO:0000256" key="1">
    <source>
        <dbReference type="ARBA" id="ARBA00008858"/>
    </source>
</evidence>
<dbReference type="EMBL" id="CAUWAG010000003">
    <property type="protein sequence ID" value="CAJ2502089.1"/>
    <property type="molecule type" value="Genomic_DNA"/>
</dbReference>
<dbReference type="SUPFAM" id="SSF51695">
    <property type="entry name" value="PLC-like phosphodiesterases"/>
    <property type="match status" value="1"/>
</dbReference>
<reference evidence="4" key="1">
    <citation type="submission" date="2023-10" db="EMBL/GenBank/DDBJ databases">
        <authorList>
            <person name="Hackl T."/>
        </authorList>
    </citation>
    <scope>NUCLEOTIDE SEQUENCE</scope>
</reference>
<dbReference type="Proteomes" id="UP001295740">
    <property type="component" value="Unassembled WGS sequence"/>
</dbReference>
<name>A0AAI8VBT6_9PEZI</name>
<dbReference type="Gene3D" id="3.20.20.190">
    <property type="entry name" value="Phosphatidylinositol (PI) phosphodiesterase"/>
    <property type="match status" value="1"/>
</dbReference>
<comment type="caution">
    <text evidence="4">The sequence shown here is derived from an EMBL/GenBank/DDBJ whole genome shotgun (WGS) entry which is preliminary data.</text>
</comment>
<comment type="similarity">
    <text evidence="1">Belongs to the AIM6 family.</text>
</comment>
<keyword evidence="3" id="KW-0472">Membrane</keyword>
<sequence>MFYNSRDKEDWEYPVADVTQWLVRHTDSVLPIPCHSHNDYWRRSPLFSALAAGCTGIEADVWLTANGQDLLVGHDRRSLRPGKTLRSMYLDPLLAMLDHRNPAATWGNRSAGERARGVYHTAPDTTVVLMIDVKEKPEVIWPMVMRQLEPLRRKGYLTRYQAASAGTNEMQTQTLWPGPLIVVGSGDLTLQGLRGCYPRGRGGFDASHDTFLDAPILSIAAQQRTESELESVSYYSPANSHYASASFKRAVGHVLFGISDEQLETLRAQIRAARARGLVVRYWDIPGWPVNYRDYIWSVLTREGVDMLCVDDLAAARGAWTERYVQSAVPATALSVVGVVLFVAVSVMGGYLQK</sequence>
<dbReference type="AlphaFoldDB" id="A0AAI8VBT6"/>
<keyword evidence="3" id="KW-0812">Transmembrane</keyword>
<evidence type="ECO:0000313" key="4">
    <source>
        <dbReference type="EMBL" id="CAJ2502089.1"/>
    </source>
</evidence>
<organism evidence="4 5">
    <name type="scientific">Anthostomella pinea</name>
    <dbReference type="NCBI Taxonomy" id="933095"/>
    <lineage>
        <taxon>Eukaryota</taxon>
        <taxon>Fungi</taxon>
        <taxon>Dikarya</taxon>
        <taxon>Ascomycota</taxon>
        <taxon>Pezizomycotina</taxon>
        <taxon>Sordariomycetes</taxon>
        <taxon>Xylariomycetidae</taxon>
        <taxon>Xylariales</taxon>
        <taxon>Xylariaceae</taxon>
        <taxon>Anthostomella</taxon>
    </lineage>
</organism>
<dbReference type="InterPro" id="IPR051236">
    <property type="entry name" value="HAT_RTT109-like"/>
</dbReference>
<keyword evidence="5" id="KW-1185">Reference proteome</keyword>
<protein>
    <recommendedName>
        <fullName evidence="2">Altered inheritance of mitochondria protein 6</fullName>
    </recommendedName>
</protein>
<feature type="transmembrane region" description="Helical" evidence="3">
    <location>
        <begin position="331"/>
        <end position="352"/>
    </location>
</feature>
<dbReference type="PANTHER" id="PTHR31571:SF1">
    <property type="entry name" value="ALTERED INHERITANCE OF MITOCHONDRIA PROTEIN 6"/>
    <property type="match status" value="1"/>
</dbReference>
<keyword evidence="3" id="KW-1133">Transmembrane helix</keyword>
<dbReference type="GO" id="GO:0008081">
    <property type="term" value="F:phosphoric diester hydrolase activity"/>
    <property type="evidence" value="ECO:0007669"/>
    <property type="project" value="InterPro"/>
</dbReference>
<evidence type="ECO:0000256" key="2">
    <source>
        <dbReference type="ARBA" id="ARBA00014286"/>
    </source>
</evidence>
<gene>
    <name evidence="4" type="ORF">KHLLAP_LOCUS2557</name>
</gene>
<dbReference type="InterPro" id="IPR017946">
    <property type="entry name" value="PLC-like_Pdiesterase_TIM-brl"/>
</dbReference>
<evidence type="ECO:0000256" key="3">
    <source>
        <dbReference type="SAM" id="Phobius"/>
    </source>
</evidence>
<proteinExistence type="inferred from homology"/>
<dbReference type="GO" id="GO:0006629">
    <property type="term" value="P:lipid metabolic process"/>
    <property type="evidence" value="ECO:0007669"/>
    <property type="project" value="InterPro"/>
</dbReference>
<dbReference type="PANTHER" id="PTHR31571">
    <property type="entry name" value="ALTERED INHERITANCE OF MITOCHONDRIA PROTEIN 6"/>
    <property type="match status" value="1"/>
</dbReference>